<keyword evidence="6" id="KW-1185">Reference proteome</keyword>
<organism evidence="5 6">
    <name type="scientific">Roseibacillus ishigakijimensis</name>
    <dbReference type="NCBI Taxonomy" id="454146"/>
    <lineage>
        <taxon>Bacteria</taxon>
        <taxon>Pseudomonadati</taxon>
        <taxon>Verrucomicrobiota</taxon>
        <taxon>Verrucomicrobiia</taxon>
        <taxon>Verrucomicrobiales</taxon>
        <taxon>Verrucomicrobiaceae</taxon>
        <taxon>Roseibacillus</taxon>
    </lineage>
</organism>
<dbReference type="NCBIfam" id="TIGR00045">
    <property type="entry name" value="glycerate kinase"/>
    <property type="match status" value="1"/>
</dbReference>
<evidence type="ECO:0000256" key="2">
    <source>
        <dbReference type="ARBA" id="ARBA00022679"/>
    </source>
</evidence>
<protein>
    <submittedName>
        <fullName evidence="5">Glycerate kinase</fullName>
    </submittedName>
</protein>
<reference evidence="5" key="1">
    <citation type="submission" date="2021-01" db="EMBL/GenBank/DDBJ databases">
        <title>Modified the classification status of verrucomicrobia.</title>
        <authorList>
            <person name="Feng X."/>
        </authorList>
    </citation>
    <scope>NUCLEOTIDE SEQUENCE</scope>
    <source>
        <strain evidence="5">KCTC 12986</strain>
    </source>
</reference>
<dbReference type="InterPro" id="IPR036129">
    <property type="entry name" value="Glycerate_kinase_sf"/>
</dbReference>
<evidence type="ECO:0000256" key="1">
    <source>
        <dbReference type="ARBA" id="ARBA00006284"/>
    </source>
</evidence>
<dbReference type="InterPro" id="IPR004381">
    <property type="entry name" value="Glycerate_kinase"/>
</dbReference>
<keyword evidence="2 4" id="KW-0808">Transferase</keyword>
<dbReference type="GO" id="GO:0008887">
    <property type="term" value="F:glycerate kinase activity"/>
    <property type="evidence" value="ECO:0007669"/>
    <property type="project" value="UniProtKB-UniRule"/>
</dbReference>
<dbReference type="PANTHER" id="PTHR21599:SF0">
    <property type="entry name" value="GLYCERATE KINASE"/>
    <property type="match status" value="1"/>
</dbReference>
<dbReference type="Proteomes" id="UP000604083">
    <property type="component" value="Unassembled WGS sequence"/>
</dbReference>
<gene>
    <name evidence="5" type="ORF">JIN78_04775</name>
</gene>
<comment type="similarity">
    <text evidence="1 4">Belongs to the glycerate kinase type-1 family.</text>
</comment>
<name>A0A934RQ11_9BACT</name>
<evidence type="ECO:0000256" key="4">
    <source>
        <dbReference type="PIRNR" id="PIRNR006078"/>
    </source>
</evidence>
<dbReference type="RefSeq" id="WP_200390803.1">
    <property type="nucleotide sequence ID" value="NZ_JAENIO010000008.1"/>
</dbReference>
<proteinExistence type="inferred from homology"/>
<dbReference type="InterPro" id="IPR018193">
    <property type="entry name" value="Glyc_kinase_flavodox-like_fold"/>
</dbReference>
<evidence type="ECO:0000313" key="5">
    <source>
        <dbReference type="EMBL" id="MBK1833368.1"/>
    </source>
</evidence>
<dbReference type="EMBL" id="JAENIO010000008">
    <property type="protein sequence ID" value="MBK1833368.1"/>
    <property type="molecule type" value="Genomic_DNA"/>
</dbReference>
<comment type="caution">
    <text evidence="5">The sequence shown here is derived from an EMBL/GenBank/DDBJ whole genome shotgun (WGS) entry which is preliminary data.</text>
</comment>
<sequence>MNVLIACDKFKGSLSAREVALAIEKGLGSGFHVELCPIADGGEGFVEAMLSALGGEFRQCEASDALGRAVSARYGLCGKTAFIEMAEASGLWRIGEEERDVLAASTYGTGEMMRDAMAQGAEKILLGVGGSATNDGGAGMAAALGWRFLDEEGEELAVNPRALADLAFLDGSAVPPLPRIEVACDVENPLLGTRGATAIFGPQKGAGPAEREYLEEYLAHLSAVSDGEHLAAVPGAGAAGGLAWGLMKFAQATLRPGFDIVADAVDLSARIARADLVITGEGSLDAQSLEGKGPIGVIRLAREQGKKTAAIAGQIAPEVRASGLLDYGYALADTGLPLAELIQNAASLVEAEAARMGVAVVGKS</sequence>
<dbReference type="AlphaFoldDB" id="A0A934RQ11"/>
<accession>A0A934RQ11</accession>
<dbReference type="SUPFAM" id="SSF110738">
    <property type="entry name" value="Glycerate kinase I"/>
    <property type="match status" value="1"/>
</dbReference>
<dbReference type="Pfam" id="PF02595">
    <property type="entry name" value="Gly_kinase"/>
    <property type="match status" value="1"/>
</dbReference>
<dbReference type="PANTHER" id="PTHR21599">
    <property type="entry name" value="GLYCERATE KINASE"/>
    <property type="match status" value="1"/>
</dbReference>
<dbReference type="InterPro" id="IPR018197">
    <property type="entry name" value="Glycerate_kinase_RE-like"/>
</dbReference>
<dbReference type="GO" id="GO:0031388">
    <property type="term" value="P:organic acid phosphorylation"/>
    <property type="evidence" value="ECO:0007669"/>
    <property type="project" value="UniProtKB-UniRule"/>
</dbReference>
<evidence type="ECO:0000313" key="6">
    <source>
        <dbReference type="Proteomes" id="UP000604083"/>
    </source>
</evidence>
<dbReference type="PIRSF" id="PIRSF006078">
    <property type="entry name" value="GlxK"/>
    <property type="match status" value="1"/>
</dbReference>
<evidence type="ECO:0000256" key="3">
    <source>
        <dbReference type="ARBA" id="ARBA00022777"/>
    </source>
</evidence>
<dbReference type="Gene3D" id="3.40.50.10350">
    <property type="entry name" value="Glycerate kinase, domain 1"/>
    <property type="match status" value="1"/>
</dbReference>
<keyword evidence="3 4" id="KW-0418">Kinase</keyword>
<dbReference type="Gene3D" id="3.90.1510.10">
    <property type="entry name" value="Glycerate kinase, domain 2"/>
    <property type="match status" value="1"/>
</dbReference>